<accession>A0A7W5VCC2</accession>
<proteinExistence type="predicted"/>
<dbReference type="GeneID" id="95394298"/>
<name>A0A7W5VCC2_9ACTN</name>
<keyword evidence="1" id="KW-0812">Transmembrane</keyword>
<keyword evidence="1" id="KW-0472">Membrane</keyword>
<dbReference type="EMBL" id="JACIBV010000001">
    <property type="protein sequence ID" value="MBB3732251.1"/>
    <property type="molecule type" value="Genomic_DNA"/>
</dbReference>
<evidence type="ECO:0000313" key="3">
    <source>
        <dbReference type="Proteomes" id="UP000579945"/>
    </source>
</evidence>
<organism evidence="2 3">
    <name type="scientific">Nonomuraea dietziae</name>
    <dbReference type="NCBI Taxonomy" id="65515"/>
    <lineage>
        <taxon>Bacteria</taxon>
        <taxon>Bacillati</taxon>
        <taxon>Actinomycetota</taxon>
        <taxon>Actinomycetes</taxon>
        <taxon>Streptosporangiales</taxon>
        <taxon>Streptosporangiaceae</taxon>
        <taxon>Nonomuraea</taxon>
    </lineage>
</organism>
<feature type="transmembrane region" description="Helical" evidence="1">
    <location>
        <begin position="63"/>
        <end position="80"/>
    </location>
</feature>
<feature type="transmembrane region" description="Helical" evidence="1">
    <location>
        <begin position="86"/>
        <end position="105"/>
    </location>
</feature>
<keyword evidence="3" id="KW-1185">Reference proteome</keyword>
<keyword evidence="1" id="KW-1133">Transmembrane helix</keyword>
<comment type="caution">
    <text evidence="2">The sequence shown here is derived from an EMBL/GenBank/DDBJ whole genome shotgun (WGS) entry which is preliminary data.</text>
</comment>
<dbReference type="RefSeq" id="WP_183659124.1">
    <property type="nucleotide sequence ID" value="NZ_BAAAXX010000044.1"/>
</dbReference>
<reference evidence="2 3" key="1">
    <citation type="submission" date="2020-08" db="EMBL/GenBank/DDBJ databases">
        <title>Sequencing the genomes of 1000 actinobacteria strains.</title>
        <authorList>
            <person name="Klenk H.-P."/>
        </authorList>
    </citation>
    <scope>NUCLEOTIDE SEQUENCE [LARGE SCALE GENOMIC DNA]</scope>
    <source>
        <strain evidence="2 3">DSM 44320</strain>
    </source>
</reference>
<evidence type="ECO:0000313" key="2">
    <source>
        <dbReference type="EMBL" id="MBB3732251.1"/>
    </source>
</evidence>
<protein>
    <submittedName>
        <fullName evidence="2">Flp pilus assembly protein TadB</fullName>
    </submittedName>
</protein>
<evidence type="ECO:0000256" key="1">
    <source>
        <dbReference type="SAM" id="Phobius"/>
    </source>
</evidence>
<dbReference type="AlphaFoldDB" id="A0A7W5VCC2"/>
<dbReference type="Proteomes" id="UP000579945">
    <property type="component" value="Unassembled WGS sequence"/>
</dbReference>
<sequence length="109" mass="12650">MSKERARRRAVREAERERAARLNAERMARRSRRRALAARLTPRPVRFARQGGLLARRQRAQNGVVALLFVIVQLLTWLLWSSWQASLAVFVLSLLFVPVIVTLAFDRRT</sequence>
<gene>
    <name evidence="2" type="ORF">FHR33_008111</name>
</gene>